<dbReference type="Proteomes" id="UP000515121">
    <property type="component" value="Unplaced"/>
</dbReference>
<dbReference type="GeneID" id="111298281"/>
<name>A0A6P5Z8I9_DURZI</name>
<feature type="region of interest" description="Disordered" evidence="1">
    <location>
        <begin position="36"/>
        <end position="203"/>
    </location>
</feature>
<evidence type="ECO:0000259" key="2">
    <source>
        <dbReference type="PROSITE" id="PS50108"/>
    </source>
</evidence>
<evidence type="ECO:0000313" key="4">
    <source>
        <dbReference type="RefSeq" id="XP_022748802.1"/>
    </source>
</evidence>
<evidence type="ECO:0000313" key="3">
    <source>
        <dbReference type="Proteomes" id="UP000515121"/>
    </source>
</evidence>
<dbReference type="PROSITE" id="PS50108">
    <property type="entry name" value="CRIB"/>
    <property type="match status" value="1"/>
</dbReference>
<accession>A0A6P5Z8I9</accession>
<evidence type="ECO:0000256" key="1">
    <source>
        <dbReference type="SAM" id="MobiDB-lite"/>
    </source>
</evidence>
<protein>
    <submittedName>
        <fullName evidence="4">CRIB domain-containing protein RIC5-like</fullName>
    </submittedName>
</protein>
<dbReference type="SMART" id="SM00285">
    <property type="entry name" value="PBD"/>
    <property type="match status" value="1"/>
</dbReference>
<dbReference type="CDD" id="cd00132">
    <property type="entry name" value="CRIB"/>
    <property type="match status" value="1"/>
</dbReference>
<dbReference type="PANTHER" id="PTHR46325">
    <property type="entry name" value="CRIB DOMAIN-CONTAINING PROTEIN RIC8"/>
    <property type="match status" value="1"/>
</dbReference>
<keyword evidence="3" id="KW-1185">Reference proteome</keyword>
<reference evidence="4" key="1">
    <citation type="submission" date="2025-08" db="UniProtKB">
        <authorList>
            <consortium name="RefSeq"/>
        </authorList>
    </citation>
    <scope>IDENTIFICATION</scope>
    <source>
        <tissue evidence="4">Fruit stalk</tissue>
    </source>
</reference>
<dbReference type="InterPro" id="IPR000095">
    <property type="entry name" value="CRIB_dom"/>
</dbReference>
<dbReference type="Pfam" id="PF00786">
    <property type="entry name" value="PBD"/>
    <property type="match status" value="1"/>
</dbReference>
<feature type="compositionally biased region" description="Low complexity" evidence="1">
    <location>
        <begin position="167"/>
        <end position="186"/>
    </location>
</feature>
<dbReference type="KEGG" id="dzi:111298281"/>
<dbReference type="OrthoDB" id="4206278at2759"/>
<dbReference type="RefSeq" id="XP_022748802.1">
    <property type="nucleotide sequence ID" value="XM_022893067.1"/>
</dbReference>
<feature type="compositionally biased region" description="Acidic residues" evidence="1">
    <location>
        <begin position="190"/>
        <end position="203"/>
    </location>
</feature>
<organism evidence="3 4">
    <name type="scientific">Durio zibethinus</name>
    <name type="common">Durian</name>
    <dbReference type="NCBI Taxonomy" id="66656"/>
    <lineage>
        <taxon>Eukaryota</taxon>
        <taxon>Viridiplantae</taxon>
        <taxon>Streptophyta</taxon>
        <taxon>Embryophyta</taxon>
        <taxon>Tracheophyta</taxon>
        <taxon>Spermatophyta</taxon>
        <taxon>Magnoliopsida</taxon>
        <taxon>eudicotyledons</taxon>
        <taxon>Gunneridae</taxon>
        <taxon>Pentapetalae</taxon>
        <taxon>rosids</taxon>
        <taxon>malvids</taxon>
        <taxon>Malvales</taxon>
        <taxon>Malvaceae</taxon>
        <taxon>Helicteroideae</taxon>
        <taxon>Durio</taxon>
    </lineage>
</organism>
<dbReference type="AlphaFoldDB" id="A0A6P5Z8I9"/>
<dbReference type="PANTHER" id="PTHR46325:SF40">
    <property type="entry name" value="CRIB DOMAIN-CONTAINING PROTEIN"/>
    <property type="match status" value="1"/>
</dbReference>
<feature type="domain" description="CRIB" evidence="2">
    <location>
        <begin position="24"/>
        <end position="37"/>
    </location>
</feature>
<gene>
    <name evidence="4" type="primary">LOC111298281</name>
</gene>
<proteinExistence type="predicted"/>
<sequence length="203" mass="22030">MKGLLKSLKYISHMFDEKEPEMQIGLPTDVKHVAHIGMDGPSANKPSWMNEFNSAPELSSMPLNGNPQVTLSAAGNGDSLPPLGNEKQKKSRRKQSVGNGSPVGSPKDAEKQSRRHRSSNLSMESPGRDPSSHGRRHRNSSRGTHESSSQELPDIPKKSRRKKLKESSGGSEGSTSSTISKCSNSLPDIIELESQADMEASEE</sequence>
<feature type="compositionally biased region" description="Polar residues" evidence="1">
    <location>
        <begin position="44"/>
        <end position="73"/>
    </location>
</feature>